<dbReference type="PANTHER" id="PTHR30015:SF7">
    <property type="entry name" value="TYPE IV METHYL-DIRECTED RESTRICTION ENZYME ECOKMRR"/>
    <property type="match status" value="1"/>
</dbReference>
<keyword evidence="3" id="KW-1185">Reference proteome</keyword>
<dbReference type="Pfam" id="PF04471">
    <property type="entry name" value="Mrr_cat"/>
    <property type="match status" value="1"/>
</dbReference>
<sequence>MNLLSAEAENPSPYQHFIGSLDLQGAHLGVFITTSSFTQGAKDAAARYRNGRIILIDGIRLTELMLEYDVAVQKALRYTVYEVDENFFDEDLL</sequence>
<dbReference type="PANTHER" id="PTHR30015">
    <property type="entry name" value="MRR RESTRICTION SYSTEM PROTEIN"/>
    <property type="match status" value="1"/>
</dbReference>
<dbReference type="InterPro" id="IPR007560">
    <property type="entry name" value="Restrct_endonuc_IV_Mrr"/>
</dbReference>
<evidence type="ECO:0000313" key="3">
    <source>
        <dbReference type="Proteomes" id="UP000185491"/>
    </source>
</evidence>
<dbReference type="InterPro" id="IPR011335">
    <property type="entry name" value="Restrct_endonuc-II-like"/>
</dbReference>
<dbReference type="InterPro" id="IPR011856">
    <property type="entry name" value="tRNA_endonuc-like_dom_sf"/>
</dbReference>
<dbReference type="GO" id="GO:0015666">
    <property type="term" value="F:restriction endodeoxyribonuclease activity"/>
    <property type="evidence" value="ECO:0007669"/>
    <property type="project" value="TreeGrafter"/>
</dbReference>
<dbReference type="EMBL" id="CP009249">
    <property type="protein sequence ID" value="APT92187.1"/>
    <property type="molecule type" value="Genomic_DNA"/>
</dbReference>
<dbReference type="GO" id="GO:0003677">
    <property type="term" value="F:DNA binding"/>
    <property type="evidence" value="ECO:0007669"/>
    <property type="project" value="InterPro"/>
</dbReference>
<dbReference type="GO" id="GO:0009307">
    <property type="term" value="P:DNA restriction-modification system"/>
    <property type="evidence" value="ECO:0007669"/>
    <property type="project" value="InterPro"/>
</dbReference>
<dbReference type="Proteomes" id="UP000185491">
    <property type="component" value="Chromosome"/>
</dbReference>
<dbReference type="InterPro" id="IPR052906">
    <property type="entry name" value="Type_IV_Methyl-Rstrct_Enzyme"/>
</dbReference>
<organism evidence="2 3">
    <name type="scientific">Corynebacterium phocae</name>
    <dbReference type="NCBI Taxonomy" id="161895"/>
    <lineage>
        <taxon>Bacteria</taxon>
        <taxon>Bacillati</taxon>
        <taxon>Actinomycetota</taxon>
        <taxon>Actinomycetes</taxon>
        <taxon>Mycobacteriales</taxon>
        <taxon>Corynebacteriaceae</taxon>
        <taxon>Corynebacterium</taxon>
    </lineage>
</organism>
<proteinExistence type="predicted"/>
<dbReference type="KEGG" id="cpho:CPHO_04000"/>
<accession>A0A1L7D297</accession>
<evidence type="ECO:0000259" key="1">
    <source>
        <dbReference type="Pfam" id="PF04471"/>
    </source>
</evidence>
<reference evidence="2 3" key="1">
    <citation type="submission" date="2014-08" db="EMBL/GenBank/DDBJ databases">
        <title>Complete genome sequence of Corynebacterium phocae M408/89/1(T)(=DSM 44612(T)), isolated from the common seal (Phoca vitulina).</title>
        <authorList>
            <person name="Ruckert C."/>
            <person name="Albersmeier A."/>
            <person name="Winkler A."/>
            <person name="Kalinowski J."/>
        </authorList>
    </citation>
    <scope>NUCLEOTIDE SEQUENCE [LARGE SCALE GENOMIC DNA]</scope>
    <source>
        <strain evidence="2 3">M408/89/1</strain>
    </source>
</reference>
<dbReference type="RefSeq" id="WP_075733412.1">
    <property type="nucleotide sequence ID" value="NZ_CP009249.1"/>
</dbReference>
<dbReference type="STRING" id="161895.CPHO_04000"/>
<name>A0A1L7D297_9CORY</name>
<dbReference type="Gene3D" id="3.40.1350.10">
    <property type="match status" value="1"/>
</dbReference>
<dbReference type="AlphaFoldDB" id="A0A1L7D297"/>
<protein>
    <recommendedName>
        <fullName evidence="1">Restriction endonuclease type IV Mrr domain-containing protein</fullName>
    </recommendedName>
</protein>
<evidence type="ECO:0000313" key="2">
    <source>
        <dbReference type="EMBL" id="APT92187.1"/>
    </source>
</evidence>
<dbReference type="SUPFAM" id="SSF52980">
    <property type="entry name" value="Restriction endonuclease-like"/>
    <property type="match status" value="1"/>
</dbReference>
<feature type="domain" description="Restriction endonuclease type IV Mrr" evidence="1">
    <location>
        <begin position="15"/>
        <end position="65"/>
    </location>
</feature>
<gene>
    <name evidence="2" type="ORF">CPHO_04000</name>
</gene>
<dbReference type="OrthoDB" id="9803736at2"/>